<keyword evidence="1" id="KW-0732">Signal</keyword>
<dbReference type="EMBL" id="FUYQ01000004">
    <property type="protein sequence ID" value="SKB37616.1"/>
    <property type="molecule type" value="Genomic_DNA"/>
</dbReference>
<sequence length="437" mass="49223">MRTFFTFAILMLLFASLPSCYDEGATFGENLVDSSFRNVTADTSSVTVTNVRIDSLETSGTETILVGEYSHTLWGTVASMSYIPYSRPSYSTDIEETVKLDSLVLKLYYNGYYLGDTTQWQTLSVYPLNEKVVLNDNDYLYSHSSFSYGKNALGKKTFKPHPGRGEPVEIRLSDQLGQELLTRFHNRDESVSDDMFEEYFKGIALVAESGSKNLLGFSVGDTLSALTLYYHVDDELRSPQSMVISPNTSTQFNHFDHNRSGSLLPDPANPKEEISSAQVGDRGVLAGGLGWYTRLEFPYLNNILQQGVQVEIQNAMLRIYPEIGTYSEFNALPDSIYLYIADENNVVTEAVTDYLGTQVQGGVLVKDETFHENTYYYFDVTSFMQQELGTFGMNKHNLQLVLPSSHYTSSFKNLTFSSQKGKNPLKLQLTYTIYESF</sequence>
<evidence type="ECO:0000313" key="2">
    <source>
        <dbReference type="EMBL" id="SKB37616.1"/>
    </source>
</evidence>
<feature type="chain" id="PRO_5013205120" description="DUF4270 domain-containing protein" evidence="1">
    <location>
        <begin position="22"/>
        <end position="437"/>
    </location>
</feature>
<organism evidence="2 3">
    <name type="scientific">Parabacteroides chartae</name>
    <dbReference type="NCBI Taxonomy" id="1037355"/>
    <lineage>
        <taxon>Bacteria</taxon>
        <taxon>Pseudomonadati</taxon>
        <taxon>Bacteroidota</taxon>
        <taxon>Bacteroidia</taxon>
        <taxon>Bacteroidales</taxon>
        <taxon>Tannerellaceae</taxon>
        <taxon>Parabacteroides</taxon>
    </lineage>
</organism>
<evidence type="ECO:0000313" key="3">
    <source>
        <dbReference type="Proteomes" id="UP000190852"/>
    </source>
</evidence>
<reference evidence="3" key="1">
    <citation type="submission" date="2017-02" db="EMBL/GenBank/DDBJ databases">
        <authorList>
            <person name="Varghese N."/>
            <person name="Submissions S."/>
        </authorList>
    </citation>
    <scope>NUCLEOTIDE SEQUENCE [LARGE SCALE GENOMIC DNA]</scope>
    <source>
        <strain evidence="3">DSM 24967</strain>
    </source>
</reference>
<feature type="signal peptide" evidence="1">
    <location>
        <begin position="1"/>
        <end position="21"/>
    </location>
</feature>
<evidence type="ECO:0008006" key="4">
    <source>
        <dbReference type="Google" id="ProtNLM"/>
    </source>
</evidence>
<protein>
    <recommendedName>
        <fullName evidence="4">DUF4270 domain-containing protein</fullName>
    </recommendedName>
</protein>
<name>A0A1T5ARV8_9BACT</name>
<keyword evidence="3" id="KW-1185">Reference proteome</keyword>
<dbReference type="RefSeq" id="WP_079682526.1">
    <property type="nucleotide sequence ID" value="NZ_FUYQ01000004.1"/>
</dbReference>
<dbReference type="InterPro" id="IPR025366">
    <property type="entry name" value="DUF4270"/>
</dbReference>
<dbReference type="Pfam" id="PF14092">
    <property type="entry name" value="DUF4270"/>
    <property type="match status" value="1"/>
</dbReference>
<dbReference type="Proteomes" id="UP000190852">
    <property type="component" value="Unassembled WGS sequence"/>
</dbReference>
<gene>
    <name evidence="2" type="ORF">SAMN05660349_00832</name>
</gene>
<accession>A0A1T5ARV8</accession>
<dbReference type="AlphaFoldDB" id="A0A1T5ARV8"/>
<proteinExistence type="predicted"/>
<evidence type="ECO:0000256" key="1">
    <source>
        <dbReference type="SAM" id="SignalP"/>
    </source>
</evidence>